<dbReference type="Proteomes" id="UP000069940">
    <property type="component" value="Unassembled WGS sequence"/>
</dbReference>
<keyword evidence="4" id="KW-1185">Reference proteome</keyword>
<sequence length="852" mass="98388">MESIRRRRDVLFERMKWELKNASVVEKRQPPAGEIQERLHKLSDLCEQFDKAQSEIEKQPSVFVEINSILPLRFEFEKMYYKVKGCYIMLLDKRNPHGSSEGTIVEPADDLKEAIRLLLDSQRILMTSQAAASNTVSQLAGQVGSVSLSHPVADAQASGGHVPLEVRLPTIALPVFKGDWKQWPSFKDLFESCIHSKNLKNSVKLQYLLSHLDGEAKKMVSSYAITDAYYVGVWDRLNEFYGKKKCTVAALVKEFVDQPPVTAPTLVGLRKLTSTSDDVVRQLKALGEEYETRDPWLIHLLLKKLDRETQALWAQMLVDEDNPSFQDFITFLKRRCEALETCASFSKKGTDATTKKEQERKVDPNTKDRKVSPGEPTTKWLPSHLEQSDSLDTAQRDTQILFRKFRSVLNKLTSDNLFGLVDQVKSFAIDTDERLDGCVELFFQKAISEPMFAEVYARMFKEIGTIVVVNDASKERSFSFKMQMVTQCKDNFERRQGPNKEPIGELKTQCEQTLQEERRRYVGTVRIIGELYKMKQLTSSVMKSCIMQLLETGSKDCSEEDLKCLCVLLTTIGRKMEVDNGKNLGPYFEKVHDILHNKEKYRLSRKIRFAIQDVMELRQNGWTTKQRGQDQRTAEPTRDYRGTVQRGSGRWINFGGRVYERDNRAQSWRLGNRNPSVNLEQLLLNNIERDEVSRKTVAHYVAQMFKEKAIAKVDYLQALKKVFEQADDLIIDIPELFKFISIFYVRLLNMAYIDLRDIRYVARSVLPKYGTVILRELLLQYRALYGLGDTAKLWFESALKWTDFITMDNPKQIEQYLMDSELEYLVDIVKFEQQFQSSLISAEEGMGDLHLN</sequence>
<dbReference type="InterPro" id="IPR003890">
    <property type="entry name" value="MIF4G-like_typ-3"/>
</dbReference>
<evidence type="ECO:0000256" key="1">
    <source>
        <dbReference type="SAM" id="MobiDB-lite"/>
    </source>
</evidence>
<reference evidence="3" key="2">
    <citation type="submission" date="2025-05" db="UniProtKB">
        <authorList>
            <consortium name="EnsemblMetazoa"/>
        </authorList>
    </citation>
    <scope>IDENTIFICATION</scope>
    <source>
        <strain evidence="3">Foshan</strain>
    </source>
</reference>
<dbReference type="EnsemblMetazoa" id="AALFPA23_024140.R35985">
    <property type="protein sequence ID" value="AALFPA23_024140.P35985"/>
    <property type="gene ID" value="AALFPA23_024140"/>
</dbReference>
<dbReference type="PANTHER" id="PTHR23253:SF78">
    <property type="entry name" value="EUKARYOTIC TRANSLATION INITIATION FACTOR 4G1, ISOFORM B-RELATED"/>
    <property type="match status" value="1"/>
</dbReference>
<dbReference type="GeneID" id="109409450"/>
<feature type="domain" description="MIF4G" evidence="2">
    <location>
        <begin position="402"/>
        <end position="621"/>
    </location>
</feature>
<dbReference type="PANTHER" id="PTHR23253">
    <property type="entry name" value="EUKARYOTIC TRANSLATION INITIATION FACTOR 4 GAMMA"/>
    <property type="match status" value="1"/>
</dbReference>
<dbReference type="Gene3D" id="1.25.40.180">
    <property type="match status" value="2"/>
</dbReference>
<dbReference type="SMART" id="SM00543">
    <property type="entry name" value="MIF4G"/>
    <property type="match status" value="1"/>
</dbReference>
<dbReference type="InterPro" id="IPR016024">
    <property type="entry name" value="ARM-type_fold"/>
</dbReference>
<dbReference type="InterPro" id="IPR005312">
    <property type="entry name" value="DUF1759"/>
</dbReference>
<dbReference type="RefSeq" id="XP_062701118.1">
    <property type="nucleotide sequence ID" value="XM_062845134.1"/>
</dbReference>
<proteinExistence type="predicted"/>
<accession>A0ABM2A3N4</accession>
<evidence type="ECO:0000313" key="4">
    <source>
        <dbReference type="Proteomes" id="UP000069940"/>
    </source>
</evidence>
<feature type="compositionally biased region" description="Basic and acidic residues" evidence="1">
    <location>
        <begin position="353"/>
        <end position="372"/>
    </location>
</feature>
<organism evidence="3 4">
    <name type="scientific">Aedes albopictus</name>
    <name type="common">Asian tiger mosquito</name>
    <name type="synonym">Stegomyia albopicta</name>
    <dbReference type="NCBI Taxonomy" id="7160"/>
    <lineage>
        <taxon>Eukaryota</taxon>
        <taxon>Metazoa</taxon>
        <taxon>Ecdysozoa</taxon>
        <taxon>Arthropoda</taxon>
        <taxon>Hexapoda</taxon>
        <taxon>Insecta</taxon>
        <taxon>Pterygota</taxon>
        <taxon>Neoptera</taxon>
        <taxon>Endopterygota</taxon>
        <taxon>Diptera</taxon>
        <taxon>Nematocera</taxon>
        <taxon>Culicoidea</taxon>
        <taxon>Culicidae</taxon>
        <taxon>Culicinae</taxon>
        <taxon>Aedini</taxon>
        <taxon>Aedes</taxon>
        <taxon>Stegomyia</taxon>
    </lineage>
</organism>
<reference evidence="4" key="1">
    <citation type="journal article" date="2015" name="Proc. Natl. Acad. Sci. U.S.A.">
        <title>Genome sequence of the Asian Tiger mosquito, Aedes albopictus, reveals insights into its biology, genetics, and evolution.</title>
        <authorList>
            <person name="Chen X.G."/>
            <person name="Jiang X."/>
            <person name="Gu J."/>
            <person name="Xu M."/>
            <person name="Wu Y."/>
            <person name="Deng Y."/>
            <person name="Zhang C."/>
            <person name="Bonizzoni M."/>
            <person name="Dermauw W."/>
            <person name="Vontas J."/>
            <person name="Armbruster P."/>
            <person name="Huang X."/>
            <person name="Yang Y."/>
            <person name="Zhang H."/>
            <person name="He W."/>
            <person name="Peng H."/>
            <person name="Liu Y."/>
            <person name="Wu K."/>
            <person name="Chen J."/>
            <person name="Lirakis M."/>
            <person name="Topalis P."/>
            <person name="Van Leeuwen T."/>
            <person name="Hall A.B."/>
            <person name="Jiang X."/>
            <person name="Thorpe C."/>
            <person name="Mueller R.L."/>
            <person name="Sun C."/>
            <person name="Waterhouse R.M."/>
            <person name="Yan G."/>
            <person name="Tu Z.J."/>
            <person name="Fang X."/>
            <person name="James A.A."/>
        </authorList>
    </citation>
    <scope>NUCLEOTIDE SEQUENCE [LARGE SCALE GENOMIC DNA]</scope>
    <source>
        <strain evidence="4">Foshan</strain>
    </source>
</reference>
<protein>
    <recommendedName>
        <fullName evidence="2">MIF4G domain-containing protein</fullName>
    </recommendedName>
</protein>
<evidence type="ECO:0000259" key="2">
    <source>
        <dbReference type="SMART" id="SM00543"/>
    </source>
</evidence>
<dbReference type="SUPFAM" id="SSF48371">
    <property type="entry name" value="ARM repeat"/>
    <property type="match status" value="2"/>
</dbReference>
<evidence type="ECO:0000313" key="3">
    <source>
        <dbReference type="EnsemblMetazoa" id="AALFPA23_024140.P35985"/>
    </source>
</evidence>
<name>A0ABM2A3N4_AEDAL</name>
<dbReference type="Pfam" id="PF02854">
    <property type="entry name" value="MIF4G"/>
    <property type="match status" value="1"/>
</dbReference>
<dbReference type="Pfam" id="PF03564">
    <property type="entry name" value="DUF1759"/>
    <property type="match status" value="1"/>
</dbReference>
<feature type="region of interest" description="Disordered" evidence="1">
    <location>
        <begin position="353"/>
        <end position="392"/>
    </location>
</feature>